<reference evidence="2 3" key="1">
    <citation type="submission" date="2023-01" db="EMBL/GenBank/DDBJ databases">
        <title>Novel diversity within Roseofilum (Cyanobacteria; Desertifilaceae) from marine benthic mats with descriptions of four novel species.</title>
        <authorList>
            <person name="Wang Y."/>
            <person name="Berthold D.E."/>
            <person name="Hu J."/>
            <person name="Lefler F.W."/>
            <person name="Laughinghouse H.D. IV."/>
        </authorList>
    </citation>
    <scope>NUCLEOTIDE SEQUENCE [LARGE SCALE GENOMIC DNA]</scope>
    <source>
        <strain evidence="2 3">BLCC-M114</strain>
    </source>
</reference>
<feature type="transmembrane region" description="Helical" evidence="1">
    <location>
        <begin position="430"/>
        <end position="448"/>
    </location>
</feature>
<keyword evidence="1" id="KW-0472">Membrane</keyword>
<keyword evidence="3" id="KW-1185">Reference proteome</keyword>
<keyword evidence="1" id="KW-1133">Transmembrane helix</keyword>
<dbReference type="EMBL" id="JAQOSO010000080">
    <property type="protein sequence ID" value="MDJ1175288.1"/>
    <property type="molecule type" value="Genomic_DNA"/>
</dbReference>
<evidence type="ECO:0000313" key="2">
    <source>
        <dbReference type="EMBL" id="MDJ1175288.1"/>
    </source>
</evidence>
<dbReference type="Proteomes" id="UP001235849">
    <property type="component" value="Unassembled WGS sequence"/>
</dbReference>
<comment type="caution">
    <text evidence="2">The sequence shown here is derived from an EMBL/GenBank/DDBJ whole genome shotgun (WGS) entry which is preliminary data.</text>
</comment>
<evidence type="ECO:0000256" key="1">
    <source>
        <dbReference type="SAM" id="Phobius"/>
    </source>
</evidence>
<accession>A0ABT7B7Y2</accession>
<gene>
    <name evidence="2" type="ORF">PMG25_14420</name>
</gene>
<sequence length="462" mass="53330">MKIFTVTLYAFHIYQTLSDDPQEVSQDAQDLWNSLVDAGQFLPFEELKTIKSQLICYYPDKDGEFHYNSKEENRLEKEWLTHHQDAINLTAIPTLSGEMSGEIQPFRLYDTYCVDLTLSPEKPDAEFEPQDIARFKPSVLLNTIQANLHKIIVIHVEQRPWKKPNLEQAKEWVNAFCEKAEAGTPEYLDEIKLFNCPAFLFKITGATLIIFLSKPDQLDHQQADDNYSWLRELFWTQAKIEWSYANAKEAYKDARHIYNKLEKKVKDFYSLISQKPEERLTNLDNLLKNLPQNLLDYSCCLRDLKAQYSTIKINHENFQTYLTQLLDSGNKLEIWSKLAKETYPRYLAQTQGYIESIEPGKELFTDLINTIRATAEVEQAKNEKELQDYIQALGFGIGAGAILASASGSITQNWTWPNGQKIESPIPLPHPFLIGFFGSLLVAVVVFDREKHSLKQKRSGQK</sequence>
<feature type="transmembrane region" description="Helical" evidence="1">
    <location>
        <begin position="389"/>
        <end position="410"/>
    </location>
</feature>
<protein>
    <submittedName>
        <fullName evidence="2">Uncharacterized protein</fullName>
    </submittedName>
</protein>
<name>A0ABT7B7Y2_9CYAN</name>
<keyword evidence="1" id="KW-0812">Transmembrane</keyword>
<proteinExistence type="predicted"/>
<evidence type="ECO:0000313" key="3">
    <source>
        <dbReference type="Proteomes" id="UP001235849"/>
    </source>
</evidence>
<organism evidence="2 3">
    <name type="scientific">Roseofilum capinflatum BLCC-M114</name>
    <dbReference type="NCBI Taxonomy" id="3022440"/>
    <lineage>
        <taxon>Bacteria</taxon>
        <taxon>Bacillati</taxon>
        <taxon>Cyanobacteriota</taxon>
        <taxon>Cyanophyceae</taxon>
        <taxon>Desertifilales</taxon>
        <taxon>Desertifilaceae</taxon>
        <taxon>Roseofilum</taxon>
        <taxon>Roseofilum capinflatum</taxon>
    </lineage>
</organism>
<dbReference type="RefSeq" id="WP_283767594.1">
    <property type="nucleotide sequence ID" value="NZ_JAQOSO010000080.1"/>
</dbReference>